<feature type="transmembrane region" description="Helical" evidence="10">
    <location>
        <begin position="313"/>
        <end position="333"/>
    </location>
</feature>
<keyword evidence="2 10" id="KW-1003">Cell membrane</keyword>
<evidence type="ECO:0000256" key="2">
    <source>
        <dbReference type="ARBA" id="ARBA00022475"/>
    </source>
</evidence>
<dbReference type="AlphaFoldDB" id="A0A1T4PIV7"/>
<dbReference type="OrthoDB" id="9816572at2"/>
<evidence type="ECO:0000256" key="1">
    <source>
        <dbReference type="ARBA" id="ARBA00004651"/>
    </source>
</evidence>
<keyword evidence="10" id="KW-0997">Cell inner membrane</keyword>
<evidence type="ECO:0000256" key="11">
    <source>
        <dbReference type="PIRNR" id="PIRNR002869"/>
    </source>
</evidence>
<dbReference type="HAMAP" id="MF_02078">
    <property type="entry name" value="MurJ_MviN"/>
    <property type="match status" value="1"/>
</dbReference>
<dbReference type="PIRSF" id="PIRSF002869">
    <property type="entry name" value="MviN"/>
    <property type="match status" value="1"/>
</dbReference>
<feature type="transmembrane region" description="Helical" evidence="10">
    <location>
        <begin position="90"/>
        <end position="114"/>
    </location>
</feature>
<keyword evidence="7 10" id="KW-0472">Membrane</keyword>
<organism evidence="12 13">
    <name type="scientific">Enhydrobacter aerosaccus</name>
    <dbReference type="NCBI Taxonomy" id="225324"/>
    <lineage>
        <taxon>Bacteria</taxon>
        <taxon>Pseudomonadati</taxon>
        <taxon>Pseudomonadota</taxon>
        <taxon>Alphaproteobacteria</taxon>
        <taxon>Hyphomicrobiales</taxon>
        <taxon>Enhydrobacter</taxon>
    </lineage>
</organism>
<feature type="transmembrane region" description="Helical" evidence="10">
    <location>
        <begin position="251"/>
        <end position="268"/>
    </location>
</feature>
<keyword evidence="5 10" id="KW-0573">Peptidoglycan synthesis</keyword>
<dbReference type="EMBL" id="FUWJ01000002">
    <property type="protein sequence ID" value="SJZ91473.1"/>
    <property type="molecule type" value="Genomic_DNA"/>
</dbReference>
<dbReference type="NCBIfam" id="TIGR01695">
    <property type="entry name" value="murJ_mviN"/>
    <property type="match status" value="1"/>
</dbReference>
<feature type="transmembrane region" description="Helical" evidence="10">
    <location>
        <begin position="478"/>
        <end position="507"/>
    </location>
</feature>
<evidence type="ECO:0000313" key="12">
    <source>
        <dbReference type="EMBL" id="SJZ91473.1"/>
    </source>
</evidence>
<feature type="transmembrane region" description="Helical" evidence="10">
    <location>
        <begin position="161"/>
        <end position="181"/>
    </location>
</feature>
<protein>
    <recommendedName>
        <fullName evidence="10">Probable lipid II flippase MurJ</fullName>
    </recommendedName>
</protein>
<evidence type="ECO:0000256" key="3">
    <source>
        <dbReference type="ARBA" id="ARBA00022692"/>
    </source>
</evidence>
<dbReference type="GO" id="GO:0034204">
    <property type="term" value="P:lipid translocation"/>
    <property type="evidence" value="ECO:0007669"/>
    <property type="project" value="TreeGrafter"/>
</dbReference>
<dbReference type="Pfam" id="PF03023">
    <property type="entry name" value="MurJ"/>
    <property type="match status" value="1"/>
</dbReference>
<feature type="transmembrane region" description="Helical" evidence="10">
    <location>
        <begin position="187"/>
        <end position="206"/>
    </location>
</feature>
<evidence type="ECO:0000313" key="13">
    <source>
        <dbReference type="Proteomes" id="UP000190092"/>
    </source>
</evidence>
<feature type="transmembrane region" description="Helical" evidence="10">
    <location>
        <begin position="353"/>
        <end position="371"/>
    </location>
</feature>
<sequence length="528" mass="55148">MSLGRAITTVGGYTLLSRIVGFVRDIVLSAVLGSGPVADAFIIAFKLPNFFRRLFAEGAFSAAFVPLFARELEGNGRAAAVAFARQAHAGLLLILVPFSLLLIVGMPLAVSLLAPGLPDSSTTFELAVRFGRIAFPYLIFISLASLYGGVLNGIDRFAEVAVTPVLLNIALIGAVLGLTPFLPNAGYAASIGVAIAGLAQWLWLLISCSRDGVGMKLVWPRYTERVARLVKLATPVAIGGGVQQISTMLDVVWASLLPAGSISALYYADRLAQLPLGVVGIAVGTALLPLLARQLRAGQVDAAMANQNRAIEFGLLFSLPSTAALWLLADPMIRVLFEHGQFGPADTGRASGALAAFALGLPAFVLVKALTPGFFAREDTRTPLYIAIVSITVNMALNAVFLYGTPLAQVGIALATSISGWLNTVMLGAVLMRRGQLKPDARLISRALRTAIATIGMGAVLVACLAVLHSPLSHPNLLGVAALAAVCAIGGLAYGLLAMALGVLNLADLRFMLRRQTPPAAEDAPAEP</sequence>
<evidence type="ECO:0000256" key="8">
    <source>
        <dbReference type="ARBA" id="ARBA00060041"/>
    </source>
</evidence>
<evidence type="ECO:0000256" key="9">
    <source>
        <dbReference type="ARBA" id="ARBA00061532"/>
    </source>
</evidence>
<dbReference type="GO" id="GO:0015648">
    <property type="term" value="F:lipid-linked peptidoglycan transporter activity"/>
    <property type="evidence" value="ECO:0007669"/>
    <property type="project" value="UniProtKB-UniRule"/>
</dbReference>
<keyword evidence="10 11" id="KW-0961">Cell wall biogenesis/degradation</keyword>
<dbReference type="InterPro" id="IPR004268">
    <property type="entry name" value="MurJ"/>
</dbReference>
<dbReference type="CDD" id="cd13123">
    <property type="entry name" value="MATE_MurJ_like"/>
    <property type="match status" value="1"/>
</dbReference>
<dbReference type="PANTHER" id="PTHR47019">
    <property type="entry name" value="LIPID II FLIPPASE MURJ"/>
    <property type="match status" value="1"/>
</dbReference>
<gene>
    <name evidence="10" type="primary">murJ</name>
    <name evidence="12" type="ORF">SAMN02745126_02852</name>
</gene>
<comment type="pathway">
    <text evidence="10">Cell wall biogenesis; peptidoglycan biosynthesis.</text>
</comment>
<feature type="transmembrane region" description="Helical" evidence="10">
    <location>
        <begin position="274"/>
        <end position="292"/>
    </location>
</feature>
<evidence type="ECO:0000256" key="7">
    <source>
        <dbReference type="ARBA" id="ARBA00023136"/>
    </source>
</evidence>
<evidence type="ECO:0000256" key="5">
    <source>
        <dbReference type="ARBA" id="ARBA00022984"/>
    </source>
</evidence>
<name>A0A1T4PIV7_9HYPH</name>
<evidence type="ECO:0000256" key="4">
    <source>
        <dbReference type="ARBA" id="ARBA00022960"/>
    </source>
</evidence>
<keyword evidence="10 11" id="KW-0813">Transport</keyword>
<keyword evidence="3 10" id="KW-0812">Transmembrane</keyword>
<accession>A0A1T4PIV7</accession>
<comment type="function">
    <text evidence="8 10 11">Involved in peptidoglycan biosynthesis. Transports lipid-linked peptidoglycan precursors from the inner to the outer leaflet of the cytoplasmic membrane.</text>
</comment>
<dbReference type="GO" id="GO:0005886">
    <property type="term" value="C:plasma membrane"/>
    <property type="evidence" value="ECO:0007669"/>
    <property type="project" value="UniProtKB-SubCell"/>
</dbReference>
<comment type="subcellular location">
    <subcellularLocation>
        <location evidence="10">Cell inner membrane</location>
        <topology evidence="10">Multi-pass membrane protein</topology>
    </subcellularLocation>
    <subcellularLocation>
        <location evidence="1">Cell membrane</location>
        <topology evidence="1">Multi-pass membrane protein</topology>
    </subcellularLocation>
</comment>
<keyword evidence="6 10" id="KW-1133">Transmembrane helix</keyword>
<feature type="transmembrane region" description="Helical" evidence="10">
    <location>
        <begin position="451"/>
        <end position="472"/>
    </location>
</feature>
<feature type="transmembrane region" description="Helical" evidence="10">
    <location>
        <begin position="383"/>
        <end position="404"/>
    </location>
</feature>
<dbReference type="GO" id="GO:0071555">
    <property type="term" value="P:cell wall organization"/>
    <property type="evidence" value="ECO:0007669"/>
    <property type="project" value="UniProtKB-UniRule"/>
</dbReference>
<keyword evidence="4 10" id="KW-0133">Cell shape</keyword>
<dbReference type="RefSeq" id="WP_085934495.1">
    <property type="nucleotide sequence ID" value="NZ_FUWJ01000002.1"/>
</dbReference>
<dbReference type="STRING" id="225324.SAMN02745126_02852"/>
<feature type="transmembrane region" description="Helical" evidence="10">
    <location>
        <begin position="410"/>
        <end position="431"/>
    </location>
</feature>
<feature type="transmembrane region" description="Helical" evidence="10">
    <location>
        <begin position="134"/>
        <end position="154"/>
    </location>
</feature>
<dbReference type="PRINTS" id="PR01806">
    <property type="entry name" value="VIRFACTRMVIN"/>
</dbReference>
<evidence type="ECO:0000256" key="10">
    <source>
        <dbReference type="HAMAP-Rule" id="MF_02078"/>
    </source>
</evidence>
<comment type="similarity">
    <text evidence="9 10 11">Belongs to the MurJ/MviN family.</text>
</comment>
<dbReference type="GO" id="GO:0009252">
    <property type="term" value="P:peptidoglycan biosynthetic process"/>
    <property type="evidence" value="ECO:0007669"/>
    <property type="project" value="UniProtKB-UniRule"/>
</dbReference>
<dbReference type="InterPro" id="IPR051050">
    <property type="entry name" value="Lipid_II_flippase_MurJ/MviN"/>
</dbReference>
<dbReference type="UniPathway" id="UPA00219"/>
<dbReference type="GO" id="GO:0008360">
    <property type="term" value="P:regulation of cell shape"/>
    <property type="evidence" value="ECO:0007669"/>
    <property type="project" value="UniProtKB-UniRule"/>
</dbReference>
<dbReference type="PANTHER" id="PTHR47019:SF1">
    <property type="entry name" value="LIPID II FLIPPASE MURJ"/>
    <property type="match status" value="1"/>
</dbReference>
<keyword evidence="13" id="KW-1185">Reference proteome</keyword>
<dbReference type="Proteomes" id="UP000190092">
    <property type="component" value="Unassembled WGS sequence"/>
</dbReference>
<proteinExistence type="inferred from homology"/>
<evidence type="ECO:0000256" key="6">
    <source>
        <dbReference type="ARBA" id="ARBA00022989"/>
    </source>
</evidence>
<reference evidence="13" key="1">
    <citation type="submission" date="2017-02" db="EMBL/GenBank/DDBJ databases">
        <authorList>
            <person name="Varghese N."/>
            <person name="Submissions S."/>
        </authorList>
    </citation>
    <scope>NUCLEOTIDE SEQUENCE [LARGE SCALE GENOMIC DNA]</scope>
    <source>
        <strain evidence="13">ATCC 27094</strain>
    </source>
</reference>